<dbReference type="GO" id="GO:0009432">
    <property type="term" value="P:SOS response"/>
    <property type="evidence" value="ECO:0007669"/>
    <property type="project" value="TreeGrafter"/>
</dbReference>
<evidence type="ECO:0000259" key="2">
    <source>
        <dbReference type="PROSITE" id="PS50173"/>
    </source>
</evidence>
<name>A0A538SUB7_UNCEI</name>
<feature type="domain" description="UmuC" evidence="2">
    <location>
        <begin position="5"/>
        <end position="195"/>
    </location>
</feature>
<dbReference type="EMBL" id="VBOU01000046">
    <property type="protein sequence ID" value="TMQ54993.1"/>
    <property type="molecule type" value="Genomic_DNA"/>
</dbReference>
<comment type="similarity">
    <text evidence="1">Belongs to the DNA polymerase type-Y family.</text>
</comment>
<dbReference type="InterPro" id="IPR043128">
    <property type="entry name" value="Rev_trsase/Diguanyl_cyclase"/>
</dbReference>
<dbReference type="GO" id="GO:0005829">
    <property type="term" value="C:cytosol"/>
    <property type="evidence" value="ECO:0007669"/>
    <property type="project" value="TreeGrafter"/>
</dbReference>
<gene>
    <name evidence="3" type="ORF">E6K74_04550</name>
</gene>
<evidence type="ECO:0000313" key="4">
    <source>
        <dbReference type="Proteomes" id="UP000319829"/>
    </source>
</evidence>
<dbReference type="GO" id="GO:0042276">
    <property type="term" value="P:error-prone translesion synthesis"/>
    <property type="evidence" value="ECO:0007669"/>
    <property type="project" value="TreeGrafter"/>
</dbReference>
<dbReference type="SUPFAM" id="SSF56672">
    <property type="entry name" value="DNA/RNA polymerases"/>
    <property type="match status" value="1"/>
</dbReference>
<sequence length="410" mass="43974">MERTILHVAIDSFPIQAERLRCPKLTGRPLALVPGESPRPRVIATSREAREAGVAPGTPLVLARRLCRDLVALPIDRDFYGGIGESIFERLGPFAPVVEPGGGGGSGSSASGRFFLDLTGVARTHSDARDRASRAGRDLEAFFGLHPTLGVAANKLVSRVAAQVVAPDGDLLDVSSGSEASFLAPLPVDMLPAARGADVLPRLDLLSVRLVREVQALSLAHLTRAFGKAGLLLWRQARGVDTAPVRPPESRPRVVAEETLARETNDGRALGAHAARLAAEVGAGLRARGEGARWLMLVVDYADGHMARARRTFTRPVRGGAELRAAVAELLERALKRRVRVRKLKLDAWGIVPAASQLVIWDARPEEGSRPRASALESTIDRARARFGAEALVPATWMLHGLTIRPPARP</sequence>
<dbReference type="Gene3D" id="3.30.70.270">
    <property type="match status" value="1"/>
</dbReference>
<proteinExistence type="inferred from homology"/>
<dbReference type="Proteomes" id="UP000319829">
    <property type="component" value="Unassembled WGS sequence"/>
</dbReference>
<dbReference type="Gene3D" id="3.40.1170.60">
    <property type="match status" value="1"/>
</dbReference>
<dbReference type="GO" id="GO:0003684">
    <property type="term" value="F:damaged DNA binding"/>
    <property type="evidence" value="ECO:0007669"/>
    <property type="project" value="InterPro"/>
</dbReference>
<dbReference type="Gene3D" id="3.30.1490.100">
    <property type="entry name" value="DNA polymerase, Y-family, little finger domain"/>
    <property type="match status" value="1"/>
</dbReference>
<reference evidence="3 4" key="1">
    <citation type="journal article" date="2019" name="Nat. Microbiol.">
        <title>Mediterranean grassland soil C-N compound turnover is dependent on rainfall and depth, and is mediated by genomically divergent microorganisms.</title>
        <authorList>
            <person name="Diamond S."/>
            <person name="Andeer P.F."/>
            <person name="Li Z."/>
            <person name="Crits-Christoph A."/>
            <person name="Burstein D."/>
            <person name="Anantharaman K."/>
            <person name="Lane K.R."/>
            <person name="Thomas B.C."/>
            <person name="Pan C."/>
            <person name="Northen T.R."/>
            <person name="Banfield J.F."/>
        </authorList>
    </citation>
    <scope>NUCLEOTIDE SEQUENCE [LARGE SCALE GENOMIC DNA]</scope>
    <source>
        <strain evidence="3">WS_4</strain>
    </source>
</reference>
<evidence type="ECO:0000256" key="1">
    <source>
        <dbReference type="ARBA" id="ARBA00010945"/>
    </source>
</evidence>
<evidence type="ECO:0000313" key="3">
    <source>
        <dbReference type="EMBL" id="TMQ54993.1"/>
    </source>
</evidence>
<dbReference type="InterPro" id="IPR017961">
    <property type="entry name" value="DNA_pol_Y-fam_little_finger"/>
</dbReference>
<dbReference type="Pfam" id="PF11799">
    <property type="entry name" value="IMS_C"/>
    <property type="match status" value="1"/>
</dbReference>
<dbReference type="PROSITE" id="PS50173">
    <property type="entry name" value="UMUC"/>
    <property type="match status" value="1"/>
</dbReference>
<dbReference type="InterPro" id="IPR043502">
    <property type="entry name" value="DNA/RNA_pol_sf"/>
</dbReference>
<dbReference type="InterPro" id="IPR050116">
    <property type="entry name" value="DNA_polymerase-Y"/>
</dbReference>
<dbReference type="PANTHER" id="PTHR11076">
    <property type="entry name" value="DNA REPAIR POLYMERASE UMUC / TRANSFERASE FAMILY MEMBER"/>
    <property type="match status" value="1"/>
</dbReference>
<dbReference type="GO" id="GO:0006281">
    <property type="term" value="P:DNA repair"/>
    <property type="evidence" value="ECO:0007669"/>
    <property type="project" value="InterPro"/>
</dbReference>
<dbReference type="PANTHER" id="PTHR11076:SF33">
    <property type="entry name" value="DNA POLYMERASE KAPPA"/>
    <property type="match status" value="1"/>
</dbReference>
<dbReference type="Gene3D" id="1.10.150.20">
    <property type="entry name" value="5' to 3' exonuclease, C-terminal subdomain"/>
    <property type="match status" value="1"/>
</dbReference>
<dbReference type="Pfam" id="PF00817">
    <property type="entry name" value="IMS"/>
    <property type="match status" value="1"/>
</dbReference>
<dbReference type="InterPro" id="IPR001126">
    <property type="entry name" value="UmuC"/>
</dbReference>
<dbReference type="SUPFAM" id="SSF100879">
    <property type="entry name" value="Lesion bypass DNA polymerase (Y-family), little finger domain"/>
    <property type="match status" value="1"/>
</dbReference>
<dbReference type="GO" id="GO:0003887">
    <property type="term" value="F:DNA-directed DNA polymerase activity"/>
    <property type="evidence" value="ECO:0007669"/>
    <property type="project" value="TreeGrafter"/>
</dbReference>
<comment type="caution">
    <text evidence="3">The sequence shown here is derived from an EMBL/GenBank/DDBJ whole genome shotgun (WGS) entry which is preliminary data.</text>
</comment>
<accession>A0A538SUB7</accession>
<protein>
    <recommendedName>
        <fullName evidence="2">UmuC domain-containing protein</fullName>
    </recommendedName>
</protein>
<dbReference type="InterPro" id="IPR036775">
    <property type="entry name" value="DNA_pol_Y-fam_lit_finger_sf"/>
</dbReference>
<dbReference type="AlphaFoldDB" id="A0A538SUB7"/>
<organism evidence="3 4">
    <name type="scientific">Eiseniibacteriota bacterium</name>
    <dbReference type="NCBI Taxonomy" id="2212470"/>
    <lineage>
        <taxon>Bacteria</taxon>
        <taxon>Candidatus Eiseniibacteriota</taxon>
    </lineage>
</organism>